<name>A0A9D3UZA5_9ROSI</name>
<accession>A0A9D3UZA5</accession>
<dbReference type="EMBL" id="JAIQCV010000009">
    <property type="protein sequence ID" value="KAH1065268.1"/>
    <property type="molecule type" value="Genomic_DNA"/>
</dbReference>
<dbReference type="AlphaFoldDB" id="A0A9D3UZA5"/>
<proteinExistence type="predicted"/>
<evidence type="ECO:0000313" key="1">
    <source>
        <dbReference type="EMBL" id="KAH1065268.1"/>
    </source>
</evidence>
<dbReference type="Proteomes" id="UP000828251">
    <property type="component" value="Unassembled WGS sequence"/>
</dbReference>
<reference evidence="1 2" key="1">
    <citation type="journal article" date="2021" name="Plant Biotechnol. J.">
        <title>Multi-omics assisted identification of the key and species-specific regulatory components of drought-tolerant mechanisms in Gossypium stocksii.</title>
        <authorList>
            <person name="Yu D."/>
            <person name="Ke L."/>
            <person name="Zhang D."/>
            <person name="Wu Y."/>
            <person name="Sun Y."/>
            <person name="Mei J."/>
            <person name="Sun J."/>
            <person name="Sun Y."/>
        </authorList>
    </citation>
    <scope>NUCLEOTIDE SEQUENCE [LARGE SCALE GENOMIC DNA]</scope>
    <source>
        <strain evidence="2">cv. E1</strain>
        <tissue evidence="1">Leaf</tissue>
    </source>
</reference>
<organism evidence="1 2">
    <name type="scientific">Gossypium stocksii</name>
    <dbReference type="NCBI Taxonomy" id="47602"/>
    <lineage>
        <taxon>Eukaryota</taxon>
        <taxon>Viridiplantae</taxon>
        <taxon>Streptophyta</taxon>
        <taxon>Embryophyta</taxon>
        <taxon>Tracheophyta</taxon>
        <taxon>Spermatophyta</taxon>
        <taxon>Magnoliopsida</taxon>
        <taxon>eudicotyledons</taxon>
        <taxon>Gunneridae</taxon>
        <taxon>Pentapetalae</taxon>
        <taxon>rosids</taxon>
        <taxon>malvids</taxon>
        <taxon>Malvales</taxon>
        <taxon>Malvaceae</taxon>
        <taxon>Malvoideae</taxon>
        <taxon>Gossypium</taxon>
    </lineage>
</organism>
<evidence type="ECO:0000313" key="2">
    <source>
        <dbReference type="Proteomes" id="UP000828251"/>
    </source>
</evidence>
<protein>
    <submittedName>
        <fullName evidence="1">Uncharacterized protein</fullName>
    </submittedName>
</protein>
<gene>
    <name evidence="1" type="ORF">J1N35_030255</name>
</gene>
<keyword evidence="2" id="KW-1185">Reference proteome</keyword>
<sequence length="85" mass="9162">MVSALKNVITGSTLSSSFTVDVVVDFSLDFDTLTVVEGSSSTSMSLARNLPPTIREPRILSDKVPWLQPQSSEIPSNSIPAVKRL</sequence>
<comment type="caution">
    <text evidence="1">The sequence shown here is derived from an EMBL/GenBank/DDBJ whole genome shotgun (WGS) entry which is preliminary data.</text>
</comment>